<dbReference type="Proteomes" id="UP000032673">
    <property type="component" value="Unassembled WGS sequence"/>
</dbReference>
<evidence type="ECO:0000313" key="2">
    <source>
        <dbReference type="EMBL" id="GAN63078.1"/>
    </source>
</evidence>
<dbReference type="EMBL" id="BJXQ01000028">
    <property type="protein sequence ID" value="GEN04805.1"/>
    <property type="molecule type" value="Genomic_DNA"/>
</dbReference>
<gene>
    <name evidence="2" type="ORF">Abin_019_019</name>
    <name evidence="3" type="ORF">AIN02nite_28300</name>
</gene>
<feature type="region of interest" description="Disordered" evidence="1">
    <location>
        <begin position="128"/>
        <end position="149"/>
    </location>
</feature>
<evidence type="ECO:0000256" key="1">
    <source>
        <dbReference type="SAM" id="MobiDB-lite"/>
    </source>
</evidence>
<dbReference type="AlphaFoldDB" id="A0A6N3T8C2"/>
<evidence type="ECO:0000313" key="3">
    <source>
        <dbReference type="EMBL" id="GEN04805.1"/>
    </source>
</evidence>
<keyword evidence="4" id="KW-1185">Reference proteome</keyword>
<proteinExistence type="predicted"/>
<name>A0A6N3T8C2_9PROT</name>
<organism evidence="3 5">
    <name type="scientific">Acetobacter indonesiensis</name>
    <dbReference type="NCBI Taxonomy" id="104101"/>
    <lineage>
        <taxon>Bacteria</taxon>
        <taxon>Pseudomonadati</taxon>
        <taxon>Pseudomonadota</taxon>
        <taxon>Alphaproteobacteria</taxon>
        <taxon>Acetobacterales</taxon>
        <taxon>Acetobacteraceae</taxon>
        <taxon>Acetobacter</taxon>
    </lineage>
</organism>
<evidence type="ECO:0000313" key="4">
    <source>
        <dbReference type="Proteomes" id="UP000032673"/>
    </source>
</evidence>
<dbReference type="Proteomes" id="UP000321104">
    <property type="component" value="Unassembled WGS sequence"/>
</dbReference>
<sequence>MGLNYMASIMVAMGVFLVFPAVGSPVQPSSSHAVGDVKSDDTVKTVLARPLFAPDRRPDISTSQPELLPVLTGIVHYNGADGALFRVPGIPAGRLVRKGDIVGGWTVTAVTREAVTMERAGQQVIQRPDFQHHVDSSGVDSPSAAGNGE</sequence>
<dbReference type="RefSeq" id="WP_048845611.1">
    <property type="nucleotide sequence ID" value="NZ_BAMW01000019.1"/>
</dbReference>
<comment type="caution">
    <text evidence="3">The sequence shown here is derived from an EMBL/GenBank/DDBJ whole genome shotgun (WGS) entry which is preliminary data.</text>
</comment>
<protein>
    <submittedName>
        <fullName evidence="3">Uncharacterized protein</fullName>
    </submittedName>
</protein>
<evidence type="ECO:0000313" key="5">
    <source>
        <dbReference type="Proteomes" id="UP000321104"/>
    </source>
</evidence>
<accession>A0A6N3T8C2</accession>
<reference evidence="3 5" key="2">
    <citation type="submission" date="2019-07" db="EMBL/GenBank/DDBJ databases">
        <title>Whole genome shotgun sequence of Acetobacter indonesiensis NBRC 16471.</title>
        <authorList>
            <person name="Hosoyama A."/>
            <person name="Uohara A."/>
            <person name="Ohji S."/>
            <person name="Ichikawa N."/>
        </authorList>
    </citation>
    <scope>NUCLEOTIDE SEQUENCE [LARGE SCALE GENOMIC DNA]</scope>
    <source>
        <strain evidence="3 5">NBRC 16471</strain>
    </source>
</reference>
<reference evidence="2 4" key="1">
    <citation type="submission" date="2012-11" db="EMBL/GenBank/DDBJ databases">
        <title>Whole genome sequence of Acetobacter indonesiensis 5H-1.</title>
        <authorList>
            <person name="Azuma Y."/>
            <person name="Higashiura N."/>
            <person name="Hirakawa H."/>
            <person name="Matsushita K."/>
        </authorList>
    </citation>
    <scope>NUCLEOTIDE SEQUENCE [LARGE SCALE GENOMIC DNA]</scope>
    <source>
        <strain evidence="2 4">5H-1</strain>
    </source>
</reference>
<dbReference type="EMBL" id="BAMW01000019">
    <property type="protein sequence ID" value="GAN63078.1"/>
    <property type="molecule type" value="Genomic_DNA"/>
</dbReference>